<dbReference type="InterPro" id="IPR048494">
    <property type="entry name" value="Dit-like_N"/>
</dbReference>
<feature type="domain" description="Dit-like phage tail protein N-terminal" evidence="2">
    <location>
        <begin position="19"/>
        <end position="147"/>
    </location>
</feature>
<evidence type="ECO:0000313" key="3">
    <source>
        <dbReference type="EMBL" id="PWC26411.1"/>
    </source>
</evidence>
<feature type="region of interest" description="Disordered" evidence="1">
    <location>
        <begin position="144"/>
        <end position="179"/>
    </location>
</feature>
<evidence type="ECO:0000313" key="4">
    <source>
        <dbReference type="Proteomes" id="UP000245048"/>
    </source>
</evidence>
<organism evidence="3 4">
    <name type="scientific">Teichococcus aestuarii</name>
    <dbReference type="NCBI Taxonomy" id="568898"/>
    <lineage>
        <taxon>Bacteria</taxon>
        <taxon>Pseudomonadati</taxon>
        <taxon>Pseudomonadota</taxon>
        <taxon>Alphaproteobacteria</taxon>
        <taxon>Acetobacterales</taxon>
        <taxon>Roseomonadaceae</taxon>
        <taxon>Roseomonas</taxon>
    </lineage>
</organism>
<protein>
    <recommendedName>
        <fullName evidence="2">Dit-like phage tail protein N-terminal domain-containing protein</fullName>
    </recommendedName>
</protein>
<reference evidence="4" key="1">
    <citation type="submission" date="2017-10" db="EMBL/GenBank/DDBJ databases">
        <authorList>
            <person name="Toshchakov S.V."/>
            <person name="Goeva M.A."/>
        </authorList>
    </citation>
    <scope>NUCLEOTIDE SEQUENCE [LARGE SCALE GENOMIC DNA]</scope>
    <source>
        <strain evidence="4">JR1/69-1-13</strain>
    </source>
</reference>
<comment type="caution">
    <text evidence="3">The sequence shown here is derived from an EMBL/GenBank/DDBJ whole genome shotgun (WGS) entry which is preliminary data.</text>
</comment>
<sequence>MMTVLSFADRRTRLGSLTLDVLVTEEIDMAAEVTRYPVEDGTLITDHITQGVETVRISGMVSTASVAAFAFTSSGALKLVDAVEQLREMHKRRALVTISTGQMLYPDMGFTNLRAVRSNGERGGNWLEVQAELVKVRKARLRTAEVPAQAPARGRAGETNKPAGKSSGTSAQAALTEGQPENQTFARGAYNLQSGQALLKVLKGDFTGFLGPARP</sequence>
<accession>A0A2U1UXU4</accession>
<name>A0A2U1UXU4_9PROT</name>
<dbReference type="Proteomes" id="UP000245048">
    <property type="component" value="Unassembled WGS sequence"/>
</dbReference>
<dbReference type="RefSeq" id="WP_181378347.1">
    <property type="nucleotide sequence ID" value="NZ_PDOA01000043.1"/>
</dbReference>
<feature type="compositionally biased region" description="Polar residues" evidence="1">
    <location>
        <begin position="166"/>
        <end position="179"/>
    </location>
</feature>
<evidence type="ECO:0000256" key="1">
    <source>
        <dbReference type="SAM" id="MobiDB-lite"/>
    </source>
</evidence>
<proteinExistence type="predicted"/>
<dbReference type="AlphaFoldDB" id="A0A2U1UXU4"/>
<evidence type="ECO:0000259" key="2">
    <source>
        <dbReference type="Pfam" id="PF21821"/>
    </source>
</evidence>
<gene>
    <name evidence="3" type="ORF">CR165_23405</name>
</gene>
<keyword evidence="4" id="KW-1185">Reference proteome</keyword>
<dbReference type="EMBL" id="PDOA01000043">
    <property type="protein sequence ID" value="PWC26411.1"/>
    <property type="molecule type" value="Genomic_DNA"/>
</dbReference>
<dbReference type="Pfam" id="PF21821">
    <property type="entry name" value="Dit_like"/>
    <property type="match status" value="1"/>
</dbReference>